<organism evidence="5 6">
    <name type="scientific">Pseudohaliea rubra DSM 19751</name>
    <dbReference type="NCBI Taxonomy" id="1265313"/>
    <lineage>
        <taxon>Bacteria</taxon>
        <taxon>Pseudomonadati</taxon>
        <taxon>Pseudomonadota</taxon>
        <taxon>Gammaproteobacteria</taxon>
        <taxon>Cellvibrionales</taxon>
        <taxon>Halieaceae</taxon>
        <taxon>Pseudohaliea</taxon>
    </lineage>
</organism>
<evidence type="ECO:0000313" key="6">
    <source>
        <dbReference type="Proteomes" id="UP000029640"/>
    </source>
</evidence>
<evidence type="ECO:0000256" key="1">
    <source>
        <dbReference type="ARBA" id="ARBA00022814"/>
    </source>
</evidence>
<dbReference type="InterPro" id="IPR043425">
    <property type="entry name" value="NusG-like"/>
</dbReference>
<dbReference type="HOGENOM" id="CLU_067287_5_0_6"/>
<reference evidence="5 6" key="1">
    <citation type="journal article" date="2014" name="Genome Announc.">
        <title>Genome Sequence of Gammaproteobacterial Pseudohaliea rubra Type Strain DSM 19751, Isolated from Coastal Seawater of the Mediterranean Sea.</title>
        <authorList>
            <person name="Spring S."/>
            <person name="Fiebig A."/>
            <person name="Riedel T."/>
            <person name="Goker M."/>
            <person name="Klenk H.P."/>
        </authorList>
    </citation>
    <scope>NUCLEOTIDE SEQUENCE [LARGE SCALE GENOMIC DNA]</scope>
    <source>
        <strain evidence="5 6">DSM 19751</strain>
    </source>
</reference>
<dbReference type="Gene3D" id="3.30.70.940">
    <property type="entry name" value="NusG, N-terminal domain"/>
    <property type="match status" value="1"/>
</dbReference>
<protein>
    <recommendedName>
        <fullName evidence="4">NusG-like N-terminal domain-containing protein</fullName>
    </recommendedName>
</protein>
<feature type="domain" description="NusG-like N-terminal" evidence="4">
    <location>
        <begin position="1"/>
        <end position="99"/>
    </location>
</feature>
<dbReference type="eggNOG" id="COG0250">
    <property type="taxonomic scope" value="Bacteria"/>
</dbReference>
<dbReference type="CDD" id="cd06091">
    <property type="entry name" value="KOW_NusG"/>
    <property type="match status" value="1"/>
</dbReference>
<dbReference type="InterPro" id="IPR036735">
    <property type="entry name" value="NGN_dom_sf"/>
</dbReference>
<dbReference type="PANTHER" id="PTHR30265:SF7">
    <property type="entry name" value="TRANSCRIPTION ANTITERMINATION PROTEIN RFAH"/>
    <property type="match status" value="1"/>
</dbReference>
<dbReference type="RefSeq" id="WP_035517752.1">
    <property type="nucleotide sequence ID" value="NZ_KN234787.1"/>
</dbReference>
<keyword evidence="6" id="KW-1185">Reference proteome</keyword>
<dbReference type="Proteomes" id="UP000029640">
    <property type="component" value="Unassembled WGS sequence"/>
</dbReference>
<dbReference type="GO" id="GO:0006354">
    <property type="term" value="P:DNA-templated transcription elongation"/>
    <property type="evidence" value="ECO:0007669"/>
    <property type="project" value="InterPro"/>
</dbReference>
<evidence type="ECO:0000259" key="4">
    <source>
        <dbReference type="SMART" id="SM00738"/>
    </source>
</evidence>
<accession>A0A095VMX3</accession>
<evidence type="ECO:0000256" key="3">
    <source>
        <dbReference type="ARBA" id="ARBA00023163"/>
    </source>
</evidence>
<dbReference type="SUPFAM" id="SSF50104">
    <property type="entry name" value="Translation proteins SH3-like domain"/>
    <property type="match status" value="1"/>
</dbReference>
<keyword evidence="1" id="KW-0889">Transcription antitermination</keyword>
<comment type="caution">
    <text evidence="5">The sequence shown here is derived from an EMBL/GenBank/DDBJ whole genome shotgun (WGS) entry which is preliminary data.</text>
</comment>
<dbReference type="AlphaFoldDB" id="A0A095VMX3"/>
<dbReference type="EMBL" id="AUVB01000082">
    <property type="protein sequence ID" value="KGE02827.1"/>
    <property type="molecule type" value="Genomic_DNA"/>
</dbReference>
<keyword evidence="3" id="KW-0804">Transcription</keyword>
<sequence length="171" mass="19275">MTWLVVHCKARSEDLAQENLRRQGYEVFLPQLRQRKRRQNRWQWVTGPLFPRYLFVNVALGEQDTATIRSTVGVVTLVRFGQALVPMPDAVIDYLRRCEDPALGARSDSDWPHRPGDVVEILQGPFAGLTGIYQVPKDADRAAILVDLLGRRNTVLVEREALGDVVTPATA</sequence>
<dbReference type="InterPro" id="IPR008991">
    <property type="entry name" value="Translation_prot_SH3-like_sf"/>
</dbReference>
<gene>
    <name evidence="5" type="ORF">HRUBRA_02608</name>
</gene>
<dbReference type="Pfam" id="PF02357">
    <property type="entry name" value="NusG"/>
    <property type="match status" value="1"/>
</dbReference>
<dbReference type="CDD" id="cd09892">
    <property type="entry name" value="NGN_SP_RfaH"/>
    <property type="match status" value="1"/>
</dbReference>
<keyword evidence="2" id="KW-0805">Transcription regulation</keyword>
<evidence type="ECO:0000313" key="5">
    <source>
        <dbReference type="EMBL" id="KGE02827.1"/>
    </source>
</evidence>
<dbReference type="SMART" id="SM00738">
    <property type="entry name" value="NGN"/>
    <property type="match status" value="1"/>
</dbReference>
<dbReference type="PANTHER" id="PTHR30265">
    <property type="entry name" value="RHO-INTERACTING TRANSCRIPTION TERMINATION FACTOR NUSG"/>
    <property type="match status" value="1"/>
</dbReference>
<evidence type="ECO:0000256" key="2">
    <source>
        <dbReference type="ARBA" id="ARBA00023015"/>
    </source>
</evidence>
<dbReference type="STRING" id="1265313.HRUBRA_02608"/>
<dbReference type="SUPFAM" id="SSF82679">
    <property type="entry name" value="N-utilization substance G protein NusG, N-terminal domain"/>
    <property type="match status" value="1"/>
</dbReference>
<dbReference type="GO" id="GO:0031564">
    <property type="term" value="P:transcription antitermination"/>
    <property type="evidence" value="ECO:0007669"/>
    <property type="project" value="UniProtKB-KW"/>
</dbReference>
<dbReference type="GO" id="GO:0005829">
    <property type="term" value="C:cytosol"/>
    <property type="evidence" value="ECO:0007669"/>
    <property type="project" value="TreeGrafter"/>
</dbReference>
<dbReference type="InterPro" id="IPR006645">
    <property type="entry name" value="NGN-like_dom"/>
</dbReference>
<name>A0A095VMX3_9GAMM</name>
<proteinExistence type="predicted"/>